<keyword evidence="6 7" id="KW-0472">Membrane</keyword>
<feature type="transmembrane region" description="Helical" evidence="7">
    <location>
        <begin position="177"/>
        <end position="200"/>
    </location>
</feature>
<dbReference type="PRINTS" id="PR01036">
    <property type="entry name" value="TCRTETB"/>
</dbReference>
<keyword evidence="2" id="KW-0813">Transport</keyword>
<evidence type="ECO:0000256" key="7">
    <source>
        <dbReference type="SAM" id="Phobius"/>
    </source>
</evidence>
<proteinExistence type="predicted"/>
<dbReference type="NCBIfam" id="TIGR00711">
    <property type="entry name" value="efflux_EmrB"/>
    <property type="match status" value="1"/>
</dbReference>
<evidence type="ECO:0000256" key="3">
    <source>
        <dbReference type="ARBA" id="ARBA00022475"/>
    </source>
</evidence>
<dbReference type="SUPFAM" id="SSF103473">
    <property type="entry name" value="MFS general substrate transporter"/>
    <property type="match status" value="1"/>
</dbReference>
<evidence type="ECO:0000313" key="10">
    <source>
        <dbReference type="Proteomes" id="UP001501170"/>
    </source>
</evidence>
<dbReference type="Gene3D" id="1.20.1720.10">
    <property type="entry name" value="Multidrug resistance protein D"/>
    <property type="match status" value="1"/>
</dbReference>
<feature type="transmembrane region" description="Helical" evidence="7">
    <location>
        <begin position="21"/>
        <end position="39"/>
    </location>
</feature>
<feature type="domain" description="Major facilitator superfamily (MFS) profile" evidence="8">
    <location>
        <begin position="24"/>
        <end position="508"/>
    </location>
</feature>
<gene>
    <name evidence="9" type="ORF">GCM10009855_13560</name>
</gene>
<dbReference type="EMBL" id="BAAARB010000005">
    <property type="protein sequence ID" value="GAA2375621.1"/>
    <property type="molecule type" value="Genomic_DNA"/>
</dbReference>
<feature type="transmembrane region" description="Helical" evidence="7">
    <location>
        <begin position="59"/>
        <end position="77"/>
    </location>
</feature>
<feature type="transmembrane region" description="Helical" evidence="7">
    <location>
        <begin position="89"/>
        <end position="108"/>
    </location>
</feature>
<dbReference type="Pfam" id="PF07690">
    <property type="entry name" value="MFS_1"/>
    <property type="match status" value="1"/>
</dbReference>
<keyword evidence="5 7" id="KW-1133">Transmembrane helix</keyword>
<organism evidence="9 10">
    <name type="scientific">Gordonia cholesterolivorans</name>
    <dbReference type="NCBI Taxonomy" id="559625"/>
    <lineage>
        <taxon>Bacteria</taxon>
        <taxon>Bacillati</taxon>
        <taxon>Actinomycetota</taxon>
        <taxon>Actinomycetes</taxon>
        <taxon>Mycobacteriales</taxon>
        <taxon>Gordoniaceae</taxon>
        <taxon>Gordonia</taxon>
    </lineage>
</organism>
<dbReference type="RefSeq" id="WP_346075537.1">
    <property type="nucleotide sequence ID" value="NZ_BAAARB010000005.1"/>
</dbReference>
<feature type="transmembrane region" description="Helical" evidence="7">
    <location>
        <begin position="279"/>
        <end position="300"/>
    </location>
</feature>
<evidence type="ECO:0000256" key="4">
    <source>
        <dbReference type="ARBA" id="ARBA00022692"/>
    </source>
</evidence>
<feature type="transmembrane region" description="Helical" evidence="7">
    <location>
        <begin position="481"/>
        <end position="503"/>
    </location>
</feature>
<evidence type="ECO:0000259" key="8">
    <source>
        <dbReference type="PROSITE" id="PS50850"/>
    </source>
</evidence>
<dbReference type="Proteomes" id="UP001501170">
    <property type="component" value="Unassembled WGS sequence"/>
</dbReference>
<dbReference type="InterPro" id="IPR036259">
    <property type="entry name" value="MFS_trans_sf"/>
</dbReference>
<feature type="transmembrane region" description="Helical" evidence="7">
    <location>
        <begin position="147"/>
        <end position="165"/>
    </location>
</feature>
<dbReference type="InterPro" id="IPR011701">
    <property type="entry name" value="MFS"/>
</dbReference>
<comment type="subcellular location">
    <subcellularLocation>
        <location evidence="1">Cell membrane</location>
        <topology evidence="1">Multi-pass membrane protein</topology>
    </subcellularLocation>
</comment>
<comment type="caution">
    <text evidence="9">The sequence shown here is derived from an EMBL/GenBank/DDBJ whole genome shotgun (WGS) entry which is preliminary data.</text>
</comment>
<reference evidence="9 10" key="1">
    <citation type="journal article" date="2019" name="Int. J. Syst. Evol. Microbiol.">
        <title>The Global Catalogue of Microorganisms (GCM) 10K type strain sequencing project: providing services to taxonomists for standard genome sequencing and annotation.</title>
        <authorList>
            <consortium name="The Broad Institute Genomics Platform"/>
            <consortium name="The Broad Institute Genome Sequencing Center for Infectious Disease"/>
            <person name="Wu L."/>
            <person name="Ma J."/>
        </authorList>
    </citation>
    <scope>NUCLEOTIDE SEQUENCE [LARGE SCALE GENOMIC DNA]</scope>
    <source>
        <strain evidence="9 10">JCM 16227</strain>
    </source>
</reference>
<sequence length="552" mass="58018">MTTSLAEPTDGTTGNTERRSVMLLFIGLMITMLLASLNQTVLSTALPTIVGELQGVDQMTWVITAYILASTIVMPVYGKISDLLGRKPVLIAAILIFLSGSVVGALSGNITWLIFGRILQGIGGGGLMILSQAAIADVVPARERGRYMGFLGAVFAVSSVAGPLLGGWLTEGPGWRWAFWLNLPLGALAIAATLAFMKLPKVQHEVRPRLDYLGMALIAGATTSLVLICTWGGHTYDWLSPQILGLAVATVVLAVGFVVAELRADNPVMPMKLFADRNFTLTTVANLMIGVAMFGALGYMPTYIQMVTGVDATVAGLLMIPMMGGLLITSIASGQAVARTGRYKIFPIIGSIVMGVGLVLIASMHITTPTWLMCVYLAVFGIGIGLSMQILTLIVQNSFPVTMVGTATAANNYFRQVGATLGSAVVGSIFASRLATLLTEKLAGSGAGAGGDAGRNGLTPAAVNALPDAVRIPIIESYNEALLPIFLFFVPLAGIALVVLLFVKEKPLATTVQREAAEVLTEEELLTEAEMITIEAAEEAGNDKAAATRSRE</sequence>
<evidence type="ECO:0000256" key="2">
    <source>
        <dbReference type="ARBA" id="ARBA00022448"/>
    </source>
</evidence>
<protein>
    <submittedName>
        <fullName evidence="9">MDR family MFS transporter</fullName>
    </submittedName>
</protein>
<dbReference type="CDD" id="cd17502">
    <property type="entry name" value="MFS_Azr1_MDR_like"/>
    <property type="match status" value="1"/>
</dbReference>
<evidence type="ECO:0000256" key="1">
    <source>
        <dbReference type="ARBA" id="ARBA00004651"/>
    </source>
</evidence>
<feature type="transmembrane region" description="Helical" evidence="7">
    <location>
        <begin position="114"/>
        <end position="135"/>
    </location>
</feature>
<feature type="transmembrane region" description="Helical" evidence="7">
    <location>
        <begin position="312"/>
        <end position="333"/>
    </location>
</feature>
<dbReference type="PANTHER" id="PTHR23501:SF197">
    <property type="entry name" value="COMD"/>
    <property type="match status" value="1"/>
</dbReference>
<accession>A0ABN3HCB7</accession>
<name>A0ABN3HCB7_9ACTN</name>
<evidence type="ECO:0000256" key="5">
    <source>
        <dbReference type="ARBA" id="ARBA00022989"/>
    </source>
</evidence>
<dbReference type="PROSITE" id="PS50850">
    <property type="entry name" value="MFS"/>
    <property type="match status" value="1"/>
</dbReference>
<feature type="transmembrane region" description="Helical" evidence="7">
    <location>
        <begin position="345"/>
        <end position="364"/>
    </location>
</feature>
<feature type="transmembrane region" description="Helical" evidence="7">
    <location>
        <begin position="239"/>
        <end position="259"/>
    </location>
</feature>
<dbReference type="PANTHER" id="PTHR23501">
    <property type="entry name" value="MAJOR FACILITATOR SUPERFAMILY"/>
    <property type="match status" value="1"/>
</dbReference>
<dbReference type="Gene3D" id="1.20.1250.20">
    <property type="entry name" value="MFS general substrate transporter like domains"/>
    <property type="match status" value="1"/>
</dbReference>
<feature type="transmembrane region" description="Helical" evidence="7">
    <location>
        <begin position="370"/>
        <end position="395"/>
    </location>
</feature>
<keyword evidence="4 7" id="KW-0812">Transmembrane</keyword>
<evidence type="ECO:0000256" key="6">
    <source>
        <dbReference type="ARBA" id="ARBA00023136"/>
    </source>
</evidence>
<evidence type="ECO:0000313" key="9">
    <source>
        <dbReference type="EMBL" id="GAA2375621.1"/>
    </source>
</evidence>
<feature type="transmembrane region" description="Helical" evidence="7">
    <location>
        <begin position="212"/>
        <end position="233"/>
    </location>
</feature>
<keyword evidence="10" id="KW-1185">Reference proteome</keyword>
<keyword evidence="3" id="KW-1003">Cell membrane</keyword>
<dbReference type="InterPro" id="IPR020846">
    <property type="entry name" value="MFS_dom"/>
</dbReference>
<dbReference type="InterPro" id="IPR004638">
    <property type="entry name" value="EmrB-like"/>
</dbReference>